<sequence length="96" mass="10606">MMRRSASDRAELLFIGGIKEPVLQVERVKKALAEGRKPSELVTESVAPVANDEKWLALGRKEATRVLKMEAPARRVFLDELVTAGIISCDQIMEAA</sequence>
<dbReference type="EMBL" id="CP014692">
    <property type="protein sequence ID" value="AQS85674.1"/>
    <property type="molecule type" value="Genomic_DNA"/>
</dbReference>
<evidence type="ECO:0000313" key="2">
    <source>
        <dbReference type="Proteomes" id="UP000188937"/>
    </source>
</evidence>
<reference evidence="1 2" key="1">
    <citation type="submission" date="2016-03" db="EMBL/GenBank/DDBJ databases">
        <title>Acetic acid bacteria sequencing.</title>
        <authorList>
            <person name="Brandt J."/>
            <person name="Jakob F."/>
            <person name="Vogel R.F."/>
        </authorList>
    </citation>
    <scope>NUCLEOTIDE SEQUENCE [LARGE SCALE GENOMIC DNA]</scope>
    <source>
        <strain evidence="1 2">TMW2.1153</strain>
    </source>
</reference>
<accession>A0A1U9KIN7</accession>
<dbReference type="KEGG" id="aace:A0U92_13845"/>
<dbReference type="AlphaFoldDB" id="A0A1U9KIN7"/>
<evidence type="ECO:0000313" key="1">
    <source>
        <dbReference type="EMBL" id="AQS85674.1"/>
    </source>
</evidence>
<dbReference type="Proteomes" id="UP000188937">
    <property type="component" value="Chromosome"/>
</dbReference>
<proteinExistence type="predicted"/>
<gene>
    <name evidence="1" type="ORF">A0U92_13845</name>
</gene>
<keyword evidence="2" id="KW-1185">Reference proteome</keyword>
<name>A0A1U9KIN7_ACEAC</name>
<protein>
    <submittedName>
        <fullName evidence="1">Uncharacterized protein</fullName>
    </submittedName>
</protein>
<dbReference type="RefSeq" id="WP_077813723.1">
    <property type="nucleotide sequence ID" value="NZ_CP014692.1"/>
</dbReference>
<organism evidence="1 2">
    <name type="scientific">Acetobacter aceti</name>
    <dbReference type="NCBI Taxonomy" id="435"/>
    <lineage>
        <taxon>Bacteria</taxon>
        <taxon>Pseudomonadati</taxon>
        <taxon>Pseudomonadota</taxon>
        <taxon>Alphaproteobacteria</taxon>
        <taxon>Acetobacterales</taxon>
        <taxon>Acetobacteraceae</taxon>
        <taxon>Acetobacter</taxon>
        <taxon>Acetobacter subgen. Acetobacter</taxon>
    </lineage>
</organism>